<dbReference type="EMBL" id="BSXU01000019">
    <property type="protein sequence ID" value="GMG18876.1"/>
    <property type="molecule type" value="Genomic_DNA"/>
</dbReference>
<dbReference type="CDD" id="cd05474">
    <property type="entry name" value="SAP_like"/>
    <property type="match status" value="1"/>
</dbReference>
<evidence type="ECO:0000256" key="2">
    <source>
        <dbReference type="ARBA" id="ARBA00004613"/>
    </source>
</evidence>
<evidence type="ECO:0000313" key="17">
    <source>
        <dbReference type="Proteomes" id="UP001165063"/>
    </source>
</evidence>
<dbReference type="InterPro" id="IPR021109">
    <property type="entry name" value="Peptidase_aspartic_dom_sf"/>
</dbReference>
<keyword evidence="7 14" id="KW-0732">Signal</keyword>
<dbReference type="PRINTS" id="PR00792">
    <property type="entry name" value="PEPSIN"/>
</dbReference>
<evidence type="ECO:0000256" key="7">
    <source>
        <dbReference type="ARBA" id="ARBA00022729"/>
    </source>
</evidence>
<feature type="active site" evidence="12">
    <location>
        <position position="103"/>
    </location>
</feature>
<evidence type="ECO:0000256" key="8">
    <source>
        <dbReference type="ARBA" id="ARBA00022750"/>
    </source>
</evidence>
<keyword evidence="17" id="KW-1185">Reference proteome</keyword>
<dbReference type="PANTHER" id="PTHR47966">
    <property type="entry name" value="BETA-SITE APP-CLEAVING ENZYME, ISOFORM A-RELATED"/>
    <property type="match status" value="1"/>
</dbReference>
<gene>
    <name evidence="16" type="ORF">Amon01_000004100</name>
</gene>
<comment type="subcellular location">
    <subcellularLocation>
        <location evidence="2">Secreted</location>
    </subcellularLocation>
</comment>
<dbReference type="AlphaFoldDB" id="A0A9W6YRN5"/>
<keyword evidence="11" id="KW-1015">Disulfide bond</keyword>
<name>A0A9W6YRN5_AMBMO</name>
<keyword evidence="9 13" id="KW-0378">Hydrolase</keyword>
<organism evidence="16 17">
    <name type="scientific">Ambrosiozyma monospora</name>
    <name type="common">Yeast</name>
    <name type="synonym">Endomycopsis monosporus</name>
    <dbReference type="NCBI Taxonomy" id="43982"/>
    <lineage>
        <taxon>Eukaryota</taxon>
        <taxon>Fungi</taxon>
        <taxon>Dikarya</taxon>
        <taxon>Ascomycota</taxon>
        <taxon>Saccharomycotina</taxon>
        <taxon>Pichiomycetes</taxon>
        <taxon>Pichiales</taxon>
        <taxon>Pichiaceae</taxon>
        <taxon>Ambrosiozyma</taxon>
    </lineage>
</organism>
<dbReference type="InterPro" id="IPR001969">
    <property type="entry name" value="Aspartic_peptidase_AS"/>
</dbReference>
<proteinExistence type="inferred from homology"/>
<feature type="chain" id="PRO_5040979851" description="candidapepsin" evidence="14">
    <location>
        <begin position="20"/>
        <end position="611"/>
    </location>
</feature>
<dbReference type="InterPro" id="IPR033121">
    <property type="entry name" value="PEPTIDASE_A1"/>
</dbReference>
<dbReference type="PROSITE" id="PS00141">
    <property type="entry name" value="ASP_PROTEASE"/>
    <property type="match status" value="2"/>
</dbReference>
<keyword evidence="8 13" id="KW-0064">Aspartyl protease</keyword>
<dbReference type="GO" id="GO:0005576">
    <property type="term" value="C:extracellular region"/>
    <property type="evidence" value="ECO:0007669"/>
    <property type="project" value="UniProtKB-SubCell"/>
</dbReference>
<evidence type="ECO:0000256" key="5">
    <source>
        <dbReference type="ARBA" id="ARBA00022525"/>
    </source>
</evidence>
<dbReference type="InterPro" id="IPR033876">
    <property type="entry name" value="SAP-like"/>
</dbReference>
<keyword evidence="10" id="KW-0865">Zymogen</keyword>
<keyword evidence="5" id="KW-0964">Secreted</keyword>
<evidence type="ECO:0000256" key="11">
    <source>
        <dbReference type="ARBA" id="ARBA00023157"/>
    </source>
</evidence>
<dbReference type="InterPro" id="IPR001461">
    <property type="entry name" value="Aspartic_peptidase_A1"/>
</dbReference>
<feature type="active site" evidence="12">
    <location>
        <position position="386"/>
    </location>
</feature>
<protein>
    <recommendedName>
        <fullName evidence="4">candidapepsin</fullName>
        <ecNumber evidence="4">3.4.23.24</ecNumber>
    </recommendedName>
</protein>
<evidence type="ECO:0000256" key="3">
    <source>
        <dbReference type="ARBA" id="ARBA00007447"/>
    </source>
</evidence>
<dbReference type="PROSITE" id="PS51767">
    <property type="entry name" value="PEPTIDASE_A1"/>
    <property type="match status" value="1"/>
</dbReference>
<evidence type="ECO:0000256" key="9">
    <source>
        <dbReference type="ARBA" id="ARBA00022801"/>
    </source>
</evidence>
<accession>A0A9W6YRN5</accession>
<dbReference type="Proteomes" id="UP001165063">
    <property type="component" value="Unassembled WGS sequence"/>
</dbReference>
<evidence type="ECO:0000313" key="16">
    <source>
        <dbReference type="EMBL" id="GMG18876.1"/>
    </source>
</evidence>
<feature type="signal peptide" evidence="14">
    <location>
        <begin position="1"/>
        <end position="19"/>
    </location>
</feature>
<dbReference type="PANTHER" id="PTHR47966:SF65">
    <property type="entry name" value="ASPARTIC-TYPE ENDOPEPTIDASE"/>
    <property type="match status" value="1"/>
</dbReference>
<evidence type="ECO:0000256" key="10">
    <source>
        <dbReference type="ARBA" id="ARBA00023145"/>
    </source>
</evidence>
<evidence type="ECO:0000256" key="12">
    <source>
        <dbReference type="PIRSR" id="PIRSR601461-1"/>
    </source>
</evidence>
<dbReference type="EC" id="3.4.23.24" evidence="4"/>
<keyword evidence="6 13" id="KW-0645">Protease</keyword>
<evidence type="ECO:0000256" key="13">
    <source>
        <dbReference type="RuleBase" id="RU000454"/>
    </source>
</evidence>
<feature type="domain" description="Peptidase A1" evidence="15">
    <location>
        <begin position="85"/>
        <end position="494"/>
    </location>
</feature>
<evidence type="ECO:0000256" key="6">
    <source>
        <dbReference type="ARBA" id="ARBA00022670"/>
    </source>
</evidence>
<comment type="caution">
    <text evidence="16">The sequence shown here is derived from an EMBL/GenBank/DDBJ whole genome shotgun (WGS) entry which is preliminary data.</text>
</comment>
<evidence type="ECO:0000256" key="14">
    <source>
        <dbReference type="SAM" id="SignalP"/>
    </source>
</evidence>
<dbReference type="Gene3D" id="2.40.70.10">
    <property type="entry name" value="Acid Proteases"/>
    <property type="match status" value="3"/>
</dbReference>
<comment type="catalytic activity">
    <reaction evidence="1">
        <text>Preferential cleavage at the carboxyl of hydrophobic amino acids, but fails to cleave 15-Leu-|-Tyr-16, 16-Tyr-|-Leu-17 and 24-Phe-|-Phe-25 of insulin B chain. Activates trypsinogen, and degrades keratin.</text>
        <dbReference type="EC" id="3.4.23.24"/>
    </reaction>
</comment>
<dbReference type="OrthoDB" id="771136at2759"/>
<comment type="similarity">
    <text evidence="3 13">Belongs to the peptidase A1 family.</text>
</comment>
<reference evidence="16" key="1">
    <citation type="submission" date="2023-04" db="EMBL/GenBank/DDBJ databases">
        <title>Ambrosiozyma monospora NBRC 1965.</title>
        <authorList>
            <person name="Ichikawa N."/>
            <person name="Sato H."/>
            <person name="Tonouchi N."/>
        </authorList>
    </citation>
    <scope>NUCLEOTIDE SEQUENCE</scope>
    <source>
        <strain evidence="16">NBRC 1965</strain>
    </source>
</reference>
<dbReference type="Pfam" id="PF00026">
    <property type="entry name" value="Asp"/>
    <property type="match status" value="2"/>
</dbReference>
<dbReference type="GO" id="GO:0004190">
    <property type="term" value="F:aspartic-type endopeptidase activity"/>
    <property type="evidence" value="ECO:0007669"/>
    <property type="project" value="UniProtKB-KW"/>
</dbReference>
<evidence type="ECO:0000256" key="4">
    <source>
        <dbReference type="ARBA" id="ARBA00013207"/>
    </source>
</evidence>
<evidence type="ECO:0000256" key="1">
    <source>
        <dbReference type="ARBA" id="ARBA00001675"/>
    </source>
</evidence>
<sequence>MRLSVLIPILSSLLQLATAKNVYRPSKRDANNVGYVKLTGNKAYGDSYSAVTNANSNSKAITSIQKEAATNGSVTFSMKNQGVFYSVDVGIGANGDTVTVLLDTGSSDFWVMNKNNTFCSASSSSGSKALGSSTFIETDTIDSNFKRDYLDTYYNDASYLKRELTPDEDGDFYSLSDHSLVKRSTSIHRAAFDVQQKSTTVDCNKYGTFDPSSSNTWHNNGTAFSITYADNTSANGTWGYDSVTIDGVTVHDVSIAACDRTDSQMGVLGISYHTLESTIAGTGNGDGYTYDNFPMVMKNQGMIQKLTYSVYLNDSESSTANVLFGAIDHDKYTGDLALMPIVNAMASYGFTSPTAIDVTLSSIKMGSQSQKSEVKFADGAAAALLDTGTTLTYVPDDVLQAIVSLGGFSYSSSAKTYMVDCSLGDDFYLTFNFLGFEVAVPFSAFFLPVTGVSTSTQCGLGIYSSGDDSVTLGDNFLTSVYAVVDLEENQVAMGLSNLNSSSENIEAITGSIPSASSVASYTATWGVSASQLSVSNVGTGIGKQVVVATDVATDVAKDAVATSTSKNGSSSGNVASISTYGVSSSDGASGKLSLAGSALFTSVLLMLLSAL</sequence>
<dbReference type="GO" id="GO:0006508">
    <property type="term" value="P:proteolysis"/>
    <property type="evidence" value="ECO:0007669"/>
    <property type="project" value="UniProtKB-KW"/>
</dbReference>
<dbReference type="SUPFAM" id="SSF50630">
    <property type="entry name" value="Acid proteases"/>
    <property type="match status" value="1"/>
</dbReference>
<evidence type="ECO:0000259" key="15">
    <source>
        <dbReference type="PROSITE" id="PS51767"/>
    </source>
</evidence>